<keyword evidence="3" id="KW-1185">Reference proteome</keyword>
<name>A0AAN9MLX0_PHACN</name>
<reference evidence="2 3" key="1">
    <citation type="submission" date="2024-01" db="EMBL/GenBank/DDBJ databases">
        <title>The genomes of 5 underutilized Papilionoideae crops provide insights into root nodulation and disease resistanc.</title>
        <authorList>
            <person name="Jiang F."/>
        </authorList>
    </citation>
    <scope>NUCLEOTIDE SEQUENCE [LARGE SCALE GENOMIC DNA]</scope>
    <source>
        <strain evidence="2">JINMINGXINNONG_FW02</strain>
        <tissue evidence="2">Leaves</tissue>
    </source>
</reference>
<evidence type="ECO:0000313" key="2">
    <source>
        <dbReference type="EMBL" id="KAK7354493.1"/>
    </source>
</evidence>
<feature type="region of interest" description="Disordered" evidence="1">
    <location>
        <begin position="189"/>
        <end position="254"/>
    </location>
</feature>
<dbReference type="AlphaFoldDB" id="A0AAN9MLX0"/>
<feature type="region of interest" description="Disordered" evidence="1">
    <location>
        <begin position="79"/>
        <end position="103"/>
    </location>
</feature>
<dbReference type="Proteomes" id="UP001374584">
    <property type="component" value="Unassembled WGS sequence"/>
</dbReference>
<evidence type="ECO:0000256" key="1">
    <source>
        <dbReference type="SAM" id="MobiDB-lite"/>
    </source>
</evidence>
<sequence length="469" mass="51215">MVVVRKPKSGAFFNFAATMFMHNWAAQELSFISQALCCIIDAYVGCLSNTSAPQSINSSIRLCPPYVLLSLFTGAKDPQPSLDETKFSENNFDEEESQPPEEEALEESIERLELGAFVGHIGNSIMKERCAQVNVGKIIMKEAISGQCATKLGSPGSPSTKAVQDVLTNLLVAVEAVKSISKPIMGLAQSLSNPTQTSDARSGTREKGMGAEKNEPGSREDIDCQTKIRDSKDAKGESSPCVEKPSEPRRCSGQSPVDFAQLCDGRSGTCDEDAGAEEIECRSGEADERQSKVCELKGEKGKVSLCLQTSLEPRQCSTVGYGDEGVLNAMEPTLFEGPQTELIHHGDLRREGGQQSPDPLMLSCFPSAQVAECGDNFTTPTLGWKQRGLLEIGELSRQTRWRSLSSIINLQIGRTSHTSHTGYGNDTMTWEGEDFSMKKAGRMYIAGQRNRDDFEKEDKAVSYVRMTKM</sequence>
<feature type="compositionally biased region" description="Polar residues" evidence="1">
    <location>
        <begin position="189"/>
        <end position="201"/>
    </location>
</feature>
<organism evidence="2 3">
    <name type="scientific">Phaseolus coccineus</name>
    <name type="common">Scarlet runner bean</name>
    <name type="synonym">Phaseolus multiflorus</name>
    <dbReference type="NCBI Taxonomy" id="3886"/>
    <lineage>
        <taxon>Eukaryota</taxon>
        <taxon>Viridiplantae</taxon>
        <taxon>Streptophyta</taxon>
        <taxon>Embryophyta</taxon>
        <taxon>Tracheophyta</taxon>
        <taxon>Spermatophyta</taxon>
        <taxon>Magnoliopsida</taxon>
        <taxon>eudicotyledons</taxon>
        <taxon>Gunneridae</taxon>
        <taxon>Pentapetalae</taxon>
        <taxon>rosids</taxon>
        <taxon>fabids</taxon>
        <taxon>Fabales</taxon>
        <taxon>Fabaceae</taxon>
        <taxon>Papilionoideae</taxon>
        <taxon>50 kb inversion clade</taxon>
        <taxon>NPAAA clade</taxon>
        <taxon>indigoferoid/millettioid clade</taxon>
        <taxon>Phaseoleae</taxon>
        <taxon>Phaseolus</taxon>
    </lineage>
</organism>
<accession>A0AAN9MLX0</accession>
<feature type="compositionally biased region" description="Basic and acidic residues" evidence="1">
    <location>
        <begin position="202"/>
        <end position="236"/>
    </location>
</feature>
<dbReference type="EMBL" id="JAYMYR010000007">
    <property type="protein sequence ID" value="KAK7354493.1"/>
    <property type="molecule type" value="Genomic_DNA"/>
</dbReference>
<evidence type="ECO:0000313" key="3">
    <source>
        <dbReference type="Proteomes" id="UP001374584"/>
    </source>
</evidence>
<protein>
    <submittedName>
        <fullName evidence="2">Uncharacterized protein</fullName>
    </submittedName>
</protein>
<gene>
    <name evidence="2" type="ORF">VNO80_19957</name>
</gene>
<feature type="compositionally biased region" description="Acidic residues" evidence="1">
    <location>
        <begin position="91"/>
        <end position="103"/>
    </location>
</feature>
<comment type="caution">
    <text evidence="2">The sequence shown here is derived from an EMBL/GenBank/DDBJ whole genome shotgun (WGS) entry which is preliminary data.</text>
</comment>
<proteinExistence type="predicted"/>